<evidence type="ECO:0000256" key="10">
    <source>
        <dbReference type="ARBA" id="ARBA00022777"/>
    </source>
</evidence>
<keyword evidence="6" id="KW-0997">Cell inner membrane</keyword>
<sequence length="744" mass="80411">MDKMNLPDRYLGNELAVRATPANLPGAPIQAVAADRLDLRFLLSIFRRRFRLFVTIVGTAVVIAFLFTLKQPKLYQATVDVVMNKFSGEIVPDSSEVQSESPKRSEEVDTELKIIKSQEMAAQVIDRLKLVQDREFVDTIIGGSGITASIKDLLGIKPPALPADNLKRRLADAMLGSLKADRMETAYAIRITYTNPDPKRSAQIANAFAASYSESAVRTKRAENEKTLALLRTRIEELRSQAQSDFGAVQNFRVRNNLLSAQATQLAEQEAAAYGQQLATARAAAAADRGRANNASGAGAAAAVNSPVIQSLRAQRATISVRIADLSGRYLDDHPDLVTARREMADIDGQISTEIDRVKSGVNSGYASSASATSQQVGSLQGNLSSARAALAANNIALVGLDDLNRKAQASQTLYESYLSRYREVLAQSGTERPEARLLSSAKVPERPSSPNMILNLALGLVIGTLLGAGSAIAVETAYSGLTTGDEVEGRLGIRYLGGIPSLVSVDVEGNDPAQSFITDPGSAYAESVRGLLASVRQSNKARSHVIAVTSALPGEGKTSLAASITRAAALAGEAVIVIDCDLVRCTLSKRFNANISRPGLREMIHGEAKLGDAMFKDPDSNAMILPITNSFSDSERLLEKGNFHKLIAVLREHFSLIVLDLAPILPVAETREITSLVDNVIISTLWRKTSDTAVRAALKLLPLHIIEDIGITLNRIDMKKQVKFGDGDAAFYYDKYKNYYRRR</sequence>
<dbReference type="InterPro" id="IPR005702">
    <property type="entry name" value="Wzc-like_C"/>
</dbReference>
<name>A0A6I4LT38_9SPHN</name>
<protein>
    <recommendedName>
        <fullName evidence="4">non-specific protein-tyrosine kinase</fullName>
        <ecNumber evidence="4">2.7.10.2</ecNumber>
    </recommendedName>
</protein>
<evidence type="ECO:0000256" key="2">
    <source>
        <dbReference type="ARBA" id="ARBA00007316"/>
    </source>
</evidence>
<dbReference type="Gene3D" id="3.40.50.300">
    <property type="entry name" value="P-loop containing nucleotide triphosphate hydrolases"/>
    <property type="match status" value="1"/>
</dbReference>
<evidence type="ECO:0000313" key="21">
    <source>
        <dbReference type="Proteomes" id="UP000471147"/>
    </source>
</evidence>
<keyword evidence="10" id="KW-0418">Kinase</keyword>
<keyword evidence="13 16" id="KW-0472">Membrane</keyword>
<dbReference type="Pfam" id="PF13614">
    <property type="entry name" value="AAA_31"/>
    <property type="match status" value="1"/>
</dbReference>
<evidence type="ECO:0000256" key="15">
    <source>
        <dbReference type="ARBA" id="ARBA00051245"/>
    </source>
</evidence>
<keyword evidence="9" id="KW-0547">Nucleotide-binding</keyword>
<accession>A0A6I4LT38</accession>
<feature type="domain" description="Polysaccharide chain length determinant N-terminal" evidence="17">
    <location>
        <begin position="35"/>
        <end position="127"/>
    </location>
</feature>
<gene>
    <name evidence="20" type="ORF">EUU23_02665</name>
</gene>
<keyword evidence="7" id="KW-0808">Transferase</keyword>
<dbReference type="AlphaFoldDB" id="A0A6I4LT38"/>
<evidence type="ECO:0000313" key="20">
    <source>
        <dbReference type="EMBL" id="MVZ96607.1"/>
    </source>
</evidence>
<comment type="subcellular location">
    <subcellularLocation>
        <location evidence="1">Cell inner membrane</location>
        <topology evidence="1">Multi-pass membrane protein</topology>
    </subcellularLocation>
</comment>
<dbReference type="Proteomes" id="UP000471147">
    <property type="component" value="Unassembled WGS sequence"/>
</dbReference>
<keyword evidence="11" id="KW-0067">ATP-binding</keyword>
<dbReference type="InterPro" id="IPR027417">
    <property type="entry name" value="P-loop_NTPase"/>
</dbReference>
<dbReference type="PANTHER" id="PTHR32309:SF13">
    <property type="entry name" value="FERRIC ENTEROBACTIN TRANSPORT PROTEIN FEPE"/>
    <property type="match status" value="1"/>
</dbReference>
<evidence type="ECO:0000259" key="19">
    <source>
        <dbReference type="Pfam" id="PF13807"/>
    </source>
</evidence>
<dbReference type="EC" id="2.7.10.2" evidence="4"/>
<feature type="domain" description="AAA" evidence="18">
    <location>
        <begin position="545"/>
        <end position="686"/>
    </location>
</feature>
<dbReference type="SUPFAM" id="SSF52540">
    <property type="entry name" value="P-loop containing nucleoside triphosphate hydrolases"/>
    <property type="match status" value="1"/>
</dbReference>
<comment type="similarity">
    <text evidence="2">Belongs to the CpsD/CapB family.</text>
</comment>
<evidence type="ECO:0000256" key="13">
    <source>
        <dbReference type="ARBA" id="ARBA00023136"/>
    </source>
</evidence>
<dbReference type="Pfam" id="PF02706">
    <property type="entry name" value="Wzz"/>
    <property type="match status" value="1"/>
</dbReference>
<keyword evidence="21" id="KW-1185">Reference proteome</keyword>
<dbReference type="Pfam" id="PF13807">
    <property type="entry name" value="GNVR"/>
    <property type="match status" value="1"/>
</dbReference>
<evidence type="ECO:0000256" key="1">
    <source>
        <dbReference type="ARBA" id="ARBA00004429"/>
    </source>
</evidence>
<evidence type="ECO:0000256" key="8">
    <source>
        <dbReference type="ARBA" id="ARBA00022692"/>
    </source>
</evidence>
<evidence type="ECO:0000256" key="9">
    <source>
        <dbReference type="ARBA" id="ARBA00022741"/>
    </source>
</evidence>
<comment type="caution">
    <text evidence="20">The sequence shown here is derived from an EMBL/GenBank/DDBJ whole genome shotgun (WGS) entry which is preliminary data.</text>
</comment>
<keyword evidence="14" id="KW-0829">Tyrosine-protein kinase</keyword>
<comment type="catalytic activity">
    <reaction evidence="15">
        <text>L-tyrosyl-[protein] + ATP = O-phospho-L-tyrosyl-[protein] + ADP + H(+)</text>
        <dbReference type="Rhea" id="RHEA:10596"/>
        <dbReference type="Rhea" id="RHEA-COMP:10136"/>
        <dbReference type="Rhea" id="RHEA-COMP:20101"/>
        <dbReference type="ChEBI" id="CHEBI:15378"/>
        <dbReference type="ChEBI" id="CHEBI:30616"/>
        <dbReference type="ChEBI" id="CHEBI:46858"/>
        <dbReference type="ChEBI" id="CHEBI:61978"/>
        <dbReference type="ChEBI" id="CHEBI:456216"/>
        <dbReference type="EC" id="2.7.10.2"/>
    </reaction>
</comment>
<keyword evidence="5" id="KW-1003">Cell membrane</keyword>
<dbReference type="InterPro" id="IPR003856">
    <property type="entry name" value="LPS_length_determ_N"/>
</dbReference>
<keyword evidence="8 16" id="KW-0812">Transmembrane</keyword>
<dbReference type="GO" id="GO:0005886">
    <property type="term" value="C:plasma membrane"/>
    <property type="evidence" value="ECO:0007669"/>
    <property type="project" value="UniProtKB-SubCell"/>
</dbReference>
<dbReference type="CDD" id="cd05387">
    <property type="entry name" value="BY-kinase"/>
    <property type="match status" value="1"/>
</dbReference>
<keyword evidence="12 16" id="KW-1133">Transmembrane helix</keyword>
<evidence type="ECO:0000259" key="17">
    <source>
        <dbReference type="Pfam" id="PF02706"/>
    </source>
</evidence>
<evidence type="ECO:0000256" key="4">
    <source>
        <dbReference type="ARBA" id="ARBA00011903"/>
    </source>
</evidence>
<dbReference type="InterPro" id="IPR050445">
    <property type="entry name" value="Bact_polysacc_biosynth/exp"/>
</dbReference>
<evidence type="ECO:0000256" key="7">
    <source>
        <dbReference type="ARBA" id="ARBA00022679"/>
    </source>
</evidence>
<dbReference type="GO" id="GO:0004713">
    <property type="term" value="F:protein tyrosine kinase activity"/>
    <property type="evidence" value="ECO:0007669"/>
    <property type="project" value="TreeGrafter"/>
</dbReference>
<dbReference type="PANTHER" id="PTHR32309">
    <property type="entry name" value="TYROSINE-PROTEIN KINASE"/>
    <property type="match status" value="1"/>
</dbReference>
<evidence type="ECO:0000256" key="6">
    <source>
        <dbReference type="ARBA" id="ARBA00022519"/>
    </source>
</evidence>
<evidence type="ECO:0000256" key="11">
    <source>
        <dbReference type="ARBA" id="ARBA00022840"/>
    </source>
</evidence>
<evidence type="ECO:0000256" key="5">
    <source>
        <dbReference type="ARBA" id="ARBA00022475"/>
    </source>
</evidence>
<dbReference type="InterPro" id="IPR032807">
    <property type="entry name" value="GNVR"/>
</dbReference>
<reference evidence="20 21" key="1">
    <citation type="submission" date="2019-01" db="EMBL/GenBank/DDBJ databases">
        <title>Sphingorhabdus lacus sp.nov., isolated from an oligotrophic freshwater lake.</title>
        <authorList>
            <person name="Park M."/>
        </authorList>
    </citation>
    <scope>NUCLEOTIDE SEQUENCE [LARGE SCALE GENOMIC DNA]</scope>
    <source>
        <strain evidence="20 21">IMCC26285</strain>
    </source>
</reference>
<evidence type="ECO:0000256" key="14">
    <source>
        <dbReference type="ARBA" id="ARBA00023137"/>
    </source>
</evidence>
<evidence type="ECO:0000256" key="3">
    <source>
        <dbReference type="ARBA" id="ARBA00008883"/>
    </source>
</evidence>
<feature type="transmembrane region" description="Helical" evidence="16">
    <location>
        <begin position="50"/>
        <end position="69"/>
    </location>
</feature>
<proteinExistence type="inferred from homology"/>
<dbReference type="InterPro" id="IPR025669">
    <property type="entry name" value="AAA_dom"/>
</dbReference>
<comment type="similarity">
    <text evidence="3">Belongs to the etk/wzc family.</text>
</comment>
<evidence type="ECO:0000256" key="12">
    <source>
        <dbReference type="ARBA" id="ARBA00022989"/>
    </source>
</evidence>
<evidence type="ECO:0000259" key="18">
    <source>
        <dbReference type="Pfam" id="PF13614"/>
    </source>
</evidence>
<feature type="domain" description="Tyrosine-protein kinase G-rich" evidence="19">
    <location>
        <begin position="403"/>
        <end position="473"/>
    </location>
</feature>
<dbReference type="EMBL" id="SDWJ01000001">
    <property type="protein sequence ID" value="MVZ96607.1"/>
    <property type="molecule type" value="Genomic_DNA"/>
</dbReference>
<evidence type="ECO:0000256" key="16">
    <source>
        <dbReference type="SAM" id="Phobius"/>
    </source>
</evidence>
<organism evidence="20 21">
    <name type="scientific">Sphingorhabdus profundilacus</name>
    <dbReference type="NCBI Taxonomy" id="2509718"/>
    <lineage>
        <taxon>Bacteria</taxon>
        <taxon>Pseudomonadati</taxon>
        <taxon>Pseudomonadota</taxon>
        <taxon>Alphaproteobacteria</taxon>
        <taxon>Sphingomonadales</taxon>
        <taxon>Sphingomonadaceae</taxon>
        <taxon>Sphingorhabdus</taxon>
    </lineage>
</organism>